<dbReference type="AlphaFoldDB" id="A0A537JGH6"/>
<dbReference type="Gene3D" id="3.10.105.10">
    <property type="entry name" value="Dipeptide-binding Protein, Domain 3"/>
    <property type="match status" value="1"/>
</dbReference>
<protein>
    <recommendedName>
        <fullName evidence="5">Solute-binding protein family 5 domain-containing protein</fullName>
    </recommendedName>
</protein>
<evidence type="ECO:0000313" key="6">
    <source>
        <dbReference type="EMBL" id="TMI82216.1"/>
    </source>
</evidence>
<dbReference type="Gene3D" id="3.90.76.10">
    <property type="entry name" value="Dipeptide-binding Protein, Domain 1"/>
    <property type="match status" value="1"/>
</dbReference>
<keyword evidence="3" id="KW-0813">Transport</keyword>
<dbReference type="SUPFAM" id="SSF53850">
    <property type="entry name" value="Periplasmic binding protein-like II"/>
    <property type="match status" value="1"/>
</dbReference>
<keyword evidence="4" id="KW-0732">Signal</keyword>
<comment type="caution">
    <text evidence="6">The sequence shown here is derived from an EMBL/GenBank/DDBJ whole genome shotgun (WGS) entry which is preliminary data.</text>
</comment>
<dbReference type="InterPro" id="IPR030678">
    <property type="entry name" value="Peptide/Ni-bd"/>
</dbReference>
<comment type="similarity">
    <text evidence="2">Belongs to the bacterial solute-binding protein 5 family.</text>
</comment>
<dbReference type="Pfam" id="PF00496">
    <property type="entry name" value="SBP_bac_5"/>
    <property type="match status" value="1"/>
</dbReference>
<dbReference type="InterPro" id="IPR000914">
    <property type="entry name" value="SBP_5_dom"/>
</dbReference>
<evidence type="ECO:0000313" key="7">
    <source>
        <dbReference type="Proteomes" id="UP000320048"/>
    </source>
</evidence>
<dbReference type="Proteomes" id="UP000320048">
    <property type="component" value="Unassembled WGS sequence"/>
</dbReference>
<dbReference type="InterPro" id="IPR023765">
    <property type="entry name" value="SBP_5_CS"/>
</dbReference>
<dbReference type="GO" id="GO:0015833">
    <property type="term" value="P:peptide transport"/>
    <property type="evidence" value="ECO:0007669"/>
    <property type="project" value="TreeGrafter"/>
</dbReference>
<accession>A0A537JGH6</accession>
<organism evidence="6 7">
    <name type="scientific">Candidatus Segetimicrobium genomatis</name>
    <dbReference type="NCBI Taxonomy" id="2569760"/>
    <lineage>
        <taxon>Bacteria</taxon>
        <taxon>Bacillati</taxon>
        <taxon>Candidatus Sysuimicrobiota</taxon>
        <taxon>Candidatus Sysuimicrobiia</taxon>
        <taxon>Candidatus Sysuimicrobiales</taxon>
        <taxon>Candidatus Segetimicrobiaceae</taxon>
        <taxon>Candidatus Segetimicrobium</taxon>
    </lineage>
</organism>
<feature type="domain" description="Solute-binding protein family 5" evidence="5">
    <location>
        <begin position="77"/>
        <end position="430"/>
    </location>
</feature>
<proteinExistence type="inferred from homology"/>
<dbReference type="PANTHER" id="PTHR30290">
    <property type="entry name" value="PERIPLASMIC BINDING COMPONENT OF ABC TRANSPORTER"/>
    <property type="match status" value="1"/>
</dbReference>
<dbReference type="PROSITE" id="PS01040">
    <property type="entry name" value="SBP_BACTERIAL_5"/>
    <property type="match status" value="1"/>
</dbReference>
<sequence length="509" mass="56896">MRDALRRAAVAGLLVSLGALLLPAGLTAQGRPAQVTIGIGSEALTLMGATIVDWTTNAQLENIYDTLFTRDPKTEAIIPWLATGYKVIDDRTWEFTLRHNIKFHDGERFTAEAVKFTFEYIIDPKNKTHYLPRFKPVQSVEVVDDYRVRVHTSEPFPVLLSYLSLPGPFMLAPVYVQKVGIDYASAHPVGTGPYKFKEWVRGERLVLTRNPSYWAGPVRIESVVFRVIPEFSARLAALLSGEIDVMKDVPPQAVETVNRSGRATVRSTVSSRINYLALETLHPGPMQNVKVRQAITYAVDVDELIKTVLAGRATRICGYVGRFDTAYDGGLKCTAYDARRAARLLQEAGYDPGKLALTLDTPNGRYPLDKEVSEAIAAQLGRLGITVHVQVNEWRSHLDKIINRNVGDMFFLGWGPDLEPVGTVAQLFVGNLTYSGFGDPRIEEMIHRAEVIVDPAASNAAFRKVQETLQPMAPWVPLWQQHDLYGAATWIVWQPRPDEKLWMWEASPK</sequence>
<evidence type="ECO:0000259" key="5">
    <source>
        <dbReference type="Pfam" id="PF00496"/>
    </source>
</evidence>
<dbReference type="GO" id="GO:1904680">
    <property type="term" value="F:peptide transmembrane transporter activity"/>
    <property type="evidence" value="ECO:0007669"/>
    <property type="project" value="TreeGrafter"/>
</dbReference>
<dbReference type="GO" id="GO:0043190">
    <property type="term" value="C:ATP-binding cassette (ABC) transporter complex"/>
    <property type="evidence" value="ECO:0007669"/>
    <property type="project" value="InterPro"/>
</dbReference>
<evidence type="ECO:0000256" key="1">
    <source>
        <dbReference type="ARBA" id="ARBA00004193"/>
    </source>
</evidence>
<evidence type="ECO:0000256" key="3">
    <source>
        <dbReference type="ARBA" id="ARBA00022448"/>
    </source>
</evidence>
<dbReference type="PIRSF" id="PIRSF002741">
    <property type="entry name" value="MppA"/>
    <property type="match status" value="1"/>
</dbReference>
<dbReference type="GO" id="GO:0042597">
    <property type="term" value="C:periplasmic space"/>
    <property type="evidence" value="ECO:0007669"/>
    <property type="project" value="UniProtKB-ARBA"/>
</dbReference>
<comment type="subcellular location">
    <subcellularLocation>
        <location evidence="1">Cell membrane</location>
        <topology evidence="1">Lipid-anchor</topology>
    </subcellularLocation>
</comment>
<dbReference type="Gene3D" id="3.40.190.10">
    <property type="entry name" value="Periplasmic binding protein-like II"/>
    <property type="match status" value="1"/>
</dbReference>
<dbReference type="PANTHER" id="PTHR30290:SF9">
    <property type="entry name" value="OLIGOPEPTIDE-BINDING PROTEIN APPA"/>
    <property type="match status" value="1"/>
</dbReference>
<reference evidence="6 7" key="1">
    <citation type="journal article" date="2019" name="Nat. Microbiol.">
        <title>Mediterranean grassland soil C-N compound turnover is dependent on rainfall and depth, and is mediated by genomically divergent microorganisms.</title>
        <authorList>
            <person name="Diamond S."/>
            <person name="Andeer P.F."/>
            <person name="Li Z."/>
            <person name="Crits-Christoph A."/>
            <person name="Burstein D."/>
            <person name="Anantharaman K."/>
            <person name="Lane K.R."/>
            <person name="Thomas B.C."/>
            <person name="Pan C."/>
            <person name="Northen T.R."/>
            <person name="Banfield J.F."/>
        </authorList>
    </citation>
    <scope>NUCLEOTIDE SEQUENCE [LARGE SCALE GENOMIC DNA]</scope>
    <source>
        <strain evidence="6">NP_7</strain>
    </source>
</reference>
<evidence type="ECO:0000256" key="2">
    <source>
        <dbReference type="ARBA" id="ARBA00005695"/>
    </source>
</evidence>
<evidence type="ECO:0000256" key="4">
    <source>
        <dbReference type="ARBA" id="ARBA00022729"/>
    </source>
</evidence>
<dbReference type="EMBL" id="VBAO01000137">
    <property type="protein sequence ID" value="TMI82216.1"/>
    <property type="molecule type" value="Genomic_DNA"/>
</dbReference>
<name>A0A537JGH6_9BACT</name>
<dbReference type="InterPro" id="IPR039424">
    <property type="entry name" value="SBP_5"/>
</dbReference>
<gene>
    <name evidence="6" type="ORF">E6H04_05150</name>
</gene>